<evidence type="ECO:0000313" key="5">
    <source>
        <dbReference type="Proteomes" id="UP001589627"/>
    </source>
</evidence>
<feature type="compositionally biased region" description="Basic and acidic residues" evidence="1">
    <location>
        <begin position="448"/>
        <end position="457"/>
    </location>
</feature>
<feature type="region of interest" description="Disordered" evidence="1">
    <location>
        <begin position="421"/>
        <end position="480"/>
    </location>
</feature>
<organism evidence="4 5">
    <name type="scientific">Actinoallomurus acaciae</name>
    <dbReference type="NCBI Taxonomy" id="502577"/>
    <lineage>
        <taxon>Bacteria</taxon>
        <taxon>Bacillati</taxon>
        <taxon>Actinomycetota</taxon>
        <taxon>Actinomycetes</taxon>
        <taxon>Streptosporangiales</taxon>
        <taxon>Thermomonosporaceae</taxon>
        <taxon>Actinoallomurus</taxon>
    </lineage>
</organism>
<dbReference type="Proteomes" id="UP001589627">
    <property type="component" value="Unassembled WGS sequence"/>
</dbReference>
<accession>A0ABV5YAB6</accession>
<keyword evidence="2" id="KW-0812">Transmembrane</keyword>
<feature type="compositionally biased region" description="Basic and acidic residues" evidence="1">
    <location>
        <begin position="471"/>
        <end position="480"/>
    </location>
</feature>
<comment type="caution">
    <text evidence="4">The sequence shown here is derived from an EMBL/GenBank/DDBJ whole genome shotgun (WGS) entry which is preliminary data.</text>
</comment>
<evidence type="ECO:0000313" key="4">
    <source>
        <dbReference type="EMBL" id="MFB9831966.1"/>
    </source>
</evidence>
<keyword evidence="2" id="KW-0472">Membrane</keyword>
<dbReference type="InterPro" id="IPR057746">
    <property type="entry name" value="CpnT-like_N"/>
</dbReference>
<gene>
    <name evidence="4" type="ORF">ACFFNX_07165</name>
</gene>
<dbReference type="Pfam" id="PF25547">
    <property type="entry name" value="WXG100_2"/>
    <property type="match status" value="1"/>
</dbReference>
<feature type="domain" description="Outer membrane channel protein CpnT-like N-terminal" evidence="3">
    <location>
        <begin position="138"/>
        <end position="259"/>
    </location>
</feature>
<evidence type="ECO:0000256" key="2">
    <source>
        <dbReference type="SAM" id="Phobius"/>
    </source>
</evidence>
<evidence type="ECO:0000259" key="3">
    <source>
        <dbReference type="Pfam" id="PF25547"/>
    </source>
</evidence>
<keyword evidence="5" id="KW-1185">Reference proteome</keyword>
<dbReference type="EMBL" id="JBHLZP010000034">
    <property type="protein sequence ID" value="MFB9831966.1"/>
    <property type="molecule type" value="Genomic_DNA"/>
</dbReference>
<sequence length="480" mass="48699">MIGASNKLETAVNTLCDELSKAGDCWGHDDIGRAFFNGDDKTPGFGEARDALLAELADMVNLVRATGGLLKISGNTYSVAEQASTIGSALPAGADKGALAAVNPYRLPKVTQELAKSDPPPSGFDFVISLLRTLVFGCDWPDGNMENLASLRDAFHTAAGAVEDVADEISGHCEAITTDNKGEATQQFASFADALNGGGDEGGLRWLATACKSMGDSVDFLIKQENAGRLQFWLSIAFLATVWAIALAVSWITGGGSVGAATATTEAEGSALRLFLQRIAQSVIGRSLIVRGAAMGAVYSGGLDAVGQYARIHEGVQDDFSVTELAKAGGEGALAGGVMGGAGAWVAREGNGFTTALSSFMNAGGFKAGAAKVVFNGMAGTAGNVAAQAAFEQHVDLKQAAEFGFGMAGIEGFKGAGRYAANRFGPGRSGKGDDGGDPPPPPPGGSKAPDHTGKDDDGGGPPPPPPGGSKAPDHTGNGDD</sequence>
<reference evidence="4 5" key="1">
    <citation type="submission" date="2024-09" db="EMBL/GenBank/DDBJ databases">
        <authorList>
            <person name="Sun Q."/>
            <person name="Mori K."/>
        </authorList>
    </citation>
    <scope>NUCLEOTIDE SEQUENCE [LARGE SCALE GENOMIC DNA]</scope>
    <source>
        <strain evidence="4 5">TBRC 0563</strain>
    </source>
</reference>
<evidence type="ECO:0000256" key="1">
    <source>
        <dbReference type="SAM" id="MobiDB-lite"/>
    </source>
</evidence>
<name>A0ABV5YAB6_9ACTN</name>
<keyword evidence="2" id="KW-1133">Transmembrane helix</keyword>
<proteinExistence type="predicted"/>
<feature type="non-terminal residue" evidence="4">
    <location>
        <position position="480"/>
    </location>
</feature>
<feature type="transmembrane region" description="Helical" evidence="2">
    <location>
        <begin position="232"/>
        <end position="252"/>
    </location>
</feature>
<protein>
    <recommendedName>
        <fullName evidence="3">Outer membrane channel protein CpnT-like N-terminal domain-containing protein</fullName>
    </recommendedName>
</protein>